<evidence type="ECO:0000256" key="2">
    <source>
        <dbReference type="ARBA" id="ARBA00022574"/>
    </source>
</evidence>
<evidence type="ECO:0000313" key="8">
    <source>
        <dbReference type="EMBL" id="OQS00093.1"/>
    </source>
</evidence>
<dbReference type="InterPro" id="IPR020472">
    <property type="entry name" value="WD40_PAC1"/>
</dbReference>
<feature type="repeat" description="WD" evidence="6">
    <location>
        <begin position="594"/>
        <end position="629"/>
    </location>
</feature>
<dbReference type="EMBL" id="JNBS01001753">
    <property type="protein sequence ID" value="OQS00093.1"/>
    <property type="molecule type" value="Genomic_DNA"/>
</dbReference>
<dbReference type="Proteomes" id="UP000243217">
    <property type="component" value="Unassembled WGS sequence"/>
</dbReference>
<name>A0A1V9ZQ16_9STRA</name>
<dbReference type="Gene3D" id="2.130.10.10">
    <property type="entry name" value="YVTN repeat-like/Quinoprotein amine dehydrogenase"/>
    <property type="match status" value="3"/>
</dbReference>
<feature type="non-terminal residue" evidence="8">
    <location>
        <position position="697"/>
    </location>
</feature>
<evidence type="ECO:0000313" key="9">
    <source>
        <dbReference type="Proteomes" id="UP000243217"/>
    </source>
</evidence>
<dbReference type="InterPro" id="IPR015943">
    <property type="entry name" value="WD40/YVTN_repeat-like_dom_sf"/>
</dbReference>
<feature type="repeat" description="WD" evidence="6">
    <location>
        <begin position="224"/>
        <end position="265"/>
    </location>
</feature>
<reference evidence="8 9" key="1">
    <citation type="journal article" date="2014" name="Genome Biol. Evol.">
        <title>The secreted proteins of Achlya hypogyna and Thraustotheca clavata identify the ancestral oomycete secretome and reveal gene acquisitions by horizontal gene transfer.</title>
        <authorList>
            <person name="Misner I."/>
            <person name="Blouin N."/>
            <person name="Leonard G."/>
            <person name="Richards T.A."/>
            <person name="Lane C.E."/>
        </authorList>
    </citation>
    <scope>NUCLEOTIDE SEQUENCE [LARGE SCALE GENOMIC DNA]</scope>
    <source>
        <strain evidence="8 9">ATCC 34112</strain>
    </source>
</reference>
<dbReference type="STRING" id="74557.A0A1V9ZQ16"/>
<dbReference type="Pfam" id="PF00400">
    <property type="entry name" value="WD40"/>
    <property type="match status" value="6"/>
</dbReference>
<dbReference type="PANTHER" id="PTHR22852:SF0">
    <property type="entry name" value="DENTICLELESS PROTEIN HOMOLOG"/>
    <property type="match status" value="1"/>
</dbReference>
<gene>
    <name evidence="8" type="ORF">THRCLA_06234</name>
</gene>
<evidence type="ECO:0000256" key="6">
    <source>
        <dbReference type="PROSITE-ProRule" id="PRU00221"/>
    </source>
</evidence>
<dbReference type="GO" id="GO:0030674">
    <property type="term" value="F:protein-macromolecule adaptor activity"/>
    <property type="evidence" value="ECO:0007669"/>
    <property type="project" value="TreeGrafter"/>
</dbReference>
<proteinExistence type="inferred from homology"/>
<organism evidence="8 9">
    <name type="scientific">Thraustotheca clavata</name>
    <dbReference type="NCBI Taxonomy" id="74557"/>
    <lineage>
        <taxon>Eukaryota</taxon>
        <taxon>Sar</taxon>
        <taxon>Stramenopiles</taxon>
        <taxon>Oomycota</taxon>
        <taxon>Saprolegniomycetes</taxon>
        <taxon>Saprolegniales</taxon>
        <taxon>Achlyaceae</taxon>
        <taxon>Thraustotheca</taxon>
    </lineage>
</organism>
<protein>
    <submittedName>
        <fullName evidence="8">Uncharacterized protein</fullName>
    </submittedName>
</protein>
<feature type="repeat" description="WD" evidence="6">
    <location>
        <begin position="97"/>
        <end position="132"/>
    </location>
</feature>
<keyword evidence="7" id="KW-0175">Coiled coil</keyword>
<keyword evidence="2 6" id="KW-0853">WD repeat</keyword>
<dbReference type="PRINTS" id="PR00320">
    <property type="entry name" value="GPROTEINBRPT"/>
</dbReference>
<comment type="similarity">
    <text evidence="5">Belongs to the WD repeat cdt2 family.</text>
</comment>
<dbReference type="PROSITE" id="PS50082">
    <property type="entry name" value="WD_REPEATS_2"/>
    <property type="match status" value="6"/>
</dbReference>
<feature type="repeat" description="WD" evidence="6">
    <location>
        <begin position="142"/>
        <end position="183"/>
    </location>
</feature>
<dbReference type="OrthoDB" id="6262491at2759"/>
<evidence type="ECO:0000256" key="5">
    <source>
        <dbReference type="ARBA" id="ARBA00038344"/>
    </source>
</evidence>
<sequence>MAETHLRVQLEAALKENKQLKGSLEKLERENYDLKRSVYELSLKLNEGRNGENGSVFRMNDLLMKEGTTSGDVGTYLDAVPVQEDDEQRILYEKSELRGHGGAVYTTKFSPCGRFLASGSLDRRVLLWDITTKFNQHQLASLAHHNQLVIDMSWSNDSRALLSASYDHTVNLWDTDKGQLINSVGVNGLVQTVSFNPADNDMYFIGTSQKELHMLDVRSGLTNSWAHDAMVNSLYVTPNGQQIITGDSKGWVKTWDVRTGSVIDDLSQLNDDGHHAISHVHGSPAGNGRQGDEEGRYLAVNSYDNILRIYDRGSKLISNSQDPMQLSCFVTGHKNKNWPIKSSFFRGEGNNYKLSLNRFPPRKLTDGDNEELTYQERELQETPDELMLLATGSADNKIYLHDVRRQQSLVQRLDAHSDRVYAVDFHPKEPILASASADFTVKIFLPRRKALMIKHHAEIQRGRPHAMERMAKRIVLSKLQSGREDVYMSQQSSVIVPPFHIAYSRVKMDGKLLAVADEEGVLSFYKTQQEVKREKIDKIHRRDQHGNPIARIVAHENAIFDMIWCNRDEYIATASGDQRIGLWDVETGRQIYNLPGHSMSVKCIRQHPMQPNVFASGSRDGNIFLWDVRLPPIAIDVPGQSPFPRTLRPFSGCNRCHDYQVVADKRKKRRVSLSNAQRSVTCIEFNGDGTQMISAGA</sequence>
<dbReference type="GO" id="GO:0005634">
    <property type="term" value="C:nucleus"/>
    <property type="evidence" value="ECO:0007669"/>
    <property type="project" value="TreeGrafter"/>
</dbReference>
<evidence type="ECO:0000256" key="4">
    <source>
        <dbReference type="ARBA" id="ARBA00022786"/>
    </source>
</evidence>
<feature type="repeat" description="WD" evidence="6">
    <location>
        <begin position="552"/>
        <end position="593"/>
    </location>
</feature>
<dbReference type="AlphaFoldDB" id="A0A1V9ZQ16"/>
<dbReference type="CDD" id="cd00200">
    <property type="entry name" value="WD40"/>
    <property type="match status" value="1"/>
</dbReference>
<evidence type="ECO:0000256" key="7">
    <source>
        <dbReference type="SAM" id="Coils"/>
    </source>
</evidence>
<dbReference type="SMART" id="SM00320">
    <property type="entry name" value="WD40"/>
    <property type="match status" value="8"/>
</dbReference>
<accession>A0A1V9ZQ16</accession>
<dbReference type="GO" id="GO:0043161">
    <property type="term" value="P:proteasome-mediated ubiquitin-dependent protein catabolic process"/>
    <property type="evidence" value="ECO:0007669"/>
    <property type="project" value="TreeGrafter"/>
</dbReference>
<comment type="caution">
    <text evidence="8">The sequence shown here is derived from an EMBL/GenBank/DDBJ whole genome shotgun (WGS) entry which is preliminary data.</text>
</comment>
<keyword evidence="9" id="KW-1185">Reference proteome</keyword>
<dbReference type="PANTHER" id="PTHR22852">
    <property type="entry name" value="LETHAL 2 DENTICLELESS PROTEIN RETINOIC ACID-REGULATED NUCLEAR MATRIX-ASSOCIATED PROTEIN"/>
    <property type="match status" value="1"/>
</dbReference>
<comment type="pathway">
    <text evidence="1">Protein modification; protein ubiquitination.</text>
</comment>
<evidence type="ECO:0000256" key="1">
    <source>
        <dbReference type="ARBA" id="ARBA00004906"/>
    </source>
</evidence>
<dbReference type="InterPro" id="IPR051865">
    <property type="entry name" value="WD-repeat_CDT2_adapter"/>
</dbReference>
<dbReference type="PROSITE" id="PS50294">
    <property type="entry name" value="WD_REPEATS_REGION"/>
    <property type="match status" value="6"/>
</dbReference>
<keyword evidence="4" id="KW-0833">Ubl conjugation pathway</keyword>
<dbReference type="SUPFAM" id="SSF50978">
    <property type="entry name" value="WD40 repeat-like"/>
    <property type="match status" value="2"/>
</dbReference>
<keyword evidence="3" id="KW-0677">Repeat</keyword>
<dbReference type="InterPro" id="IPR019775">
    <property type="entry name" value="WD40_repeat_CS"/>
</dbReference>
<dbReference type="InterPro" id="IPR001680">
    <property type="entry name" value="WD40_rpt"/>
</dbReference>
<dbReference type="PROSITE" id="PS00678">
    <property type="entry name" value="WD_REPEATS_1"/>
    <property type="match status" value="3"/>
</dbReference>
<feature type="repeat" description="WD" evidence="6">
    <location>
        <begin position="413"/>
        <end position="444"/>
    </location>
</feature>
<evidence type="ECO:0000256" key="3">
    <source>
        <dbReference type="ARBA" id="ARBA00022737"/>
    </source>
</evidence>
<feature type="coiled-coil region" evidence="7">
    <location>
        <begin position="10"/>
        <end position="37"/>
    </location>
</feature>
<dbReference type="InterPro" id="IPR036322">
    <property type="entry name" value="WD40_repeat_dom_sf"/>
</dbReference>